<protein>
    <recommendedName>
        <fullName evidence="4">Small integral membrane protein 20-like</fullName>
    </recommendedName>
</protein>
<dbReference type="EMBL" id="VCEB01000002">
    <property type="protein sequence ID" value="KAB0383639.1"/>
    <property type="molecule type" value="Genomic_DNA"/>
</dbReference>
<evidence type="ECO:0000313" key="2">
    <source>
        <dbReference type="EMBL" id="KAB0383639.1"/>
    </source>
</evidence>
<evidence type="ECO:0000313" key="3">
    <source>
        <dbReference type="Proteomes" id="UP000326062"/>
    </source>
</evidence>
<keyword evidence="1" id="KW-1133">Transmembrane helix</keyword>
<gene>
    <name evidence="2" type="ORF">FD755_005556</name>
</gene>
<dbReference type="Pfam" id="PF15061">
    <property type="entry name" value="MITRAC7_Phoenixin"/>
    <property type="match status" value="1"/>
</dbReference>
<dbReference type="Proteomes" id="UP000326062">
    <property type="component" value="Chromosome 2"/>
</dbReference>
<evidence type="ECO:0008006" key="4">
    <source>
        <dbReference type="Google" id="ProtNLM"/>
    </source>
</evidence>
<reference evidence="2 3" key="1">
    <citation type="submission" date="2019-06" db="EMBL/GenBank/DDBJ databases">
        <title>Discovery of a novel chromosome fission-fusion reversal in muntjac.</title>
        <authorList>
            <person name="Mudd A.B."/>
            <person name="Bredeson J.V."/>
            <person name="Baum R."/>
            <person name="Hockemeyer D."/>
            <person name="Rokhsar D.S."/>
        </authorList>
    </citation>
    <scope>NUCLEOTIDE SEQUENCE [LARGE SCALE GENOMIC DNA]</scope>
    <source>
        <strain evidence="2">UCam_UCB_Mr</strain>
        <tissue evidence="2">Fibroblast cell line</tissue>
    </source>
</reference>
<sequence length="103" mass="11381">MTNTVKKPDLGPAGRSRVWRVPGTGRIRVAPAGARSGNLRAALVFRGFISLLGAACYPIYFQPLMRLEAYKKEEAINQAGIVQEDVRPPGLRAWSDPFGRRED</sequence>
<keyword evidence="1" id="KW-0472">Membrane</keyword>
<keyword evidence="3" id="KW-1185">Reference proteome</keyword>
<comment type="caution">
    <text evidence="2">The sequence shown here is derived from an EMBL/GenBank/DDBJ whole genome shotgun (WGS) entry which is preliminary data.</text>
</comment>
<dbReference type="PANTHER" id="PTHR34923:SF1">
    <property type="entry name" value="SMALL INTEGRAL MEMBRANE PROTEIN 20"/>
    <property type="match status" value="1"/>
</dbReference>
<dbReference type="PANTHER" id="PTHR34923">
    <property type="entry name" value="SMALL INTEGRAL MEMBRANE PROTEIN 20"/>
    <property type="match status" value="1"/>
</dbReference>
<evidence type="ECO:0000256" key="1">
    <source>
        <dbReference type="SAM" id="Phobius"/>
    </source>
</evidence>
<dbReference type="AlphaFoldDB" id="A0A5J5MU00"/>
<accession>A0A5J5MU00</accession>
<organism evidence="2 3">
    <name type="scientific">Muntiacus reevesi</name>
    <name type="common">Reeves' muntjac</name>
    <name type="synonym">Cervus reevesi</name>
    <dbReference type="NCBI Taxonomy" id="9886"/>
    <lineage>
        <taxon>Eukaryota</taxon>
        <taxon>Metazoa</taxon>
        <taxon>Chordata</taxon>
        <taxon>Craniata</taxon>
        <taxon>Vertebrata</taxon>
        <taxon>Euteleostomi</taxon>
        <taxon>Mammalia</taxon>
        <taxon>Eutheria</taxon>
        <taxon>Laurasiatheria</taxon>
        <taxon>Artiodactyla</taxon>
        <taxon>Ruminantia</taxon>
        <taxon>Pecora</taxon>
        <taxon>Cervidae</taxon>
        <taxon>Muntiacinae</taxon>
        <taxon>Muntiacus</taxon>
    </lineage>
</organism>
<dbReference type="InterPro" id="IPR027917">
    <property type="entry name" value="MITRAC7/Phoenixin"/>
</dbReference>
<dbReference type="GO" id="GO:0005743">
    <property type="term" value="C:mitochondrial inner membrane"/>
    <property type="evidence" value="ECO:0007669"/>
    <property type="project" value="TreeGrafter"/>
</dbReference>
<dbReference type="GO" id="GO:0033617">
    <property type="term" value="P:mitochondrial respiratory chain complex IV assembly"/>
    <property type="evidence" value="ECO:0007669"/>
    <property type="project" value="InterPro"/>
</dbReference>
<feature type="transmembrane region" description="Helical" evidence="1">
    <location>
        <begin position="43"/>
        <end position="61"/>
    </location>
</feature>
<proteinExistence type="predicted"/>
<keyword evidence="1" id="KW-0812">Transmembrane</keyword>
<name>A0A5J5MU00_MUNRE</name>